<evidence type="ECO:0000313" key="5">
    <source>
        <dbReference type="EnsemblMetazoa" id="AATE002489-PA.1"/>
    </source>
</evidence>
<proteinExistence type="predicted"/>
<accession>A0A182INJ6</accession>
<evidence type="ECO:0000256" key="3">
    <source>
        <dbReference type="ARBA" id="ARBA00022989"/>
    </source>
</evidence>
<dbReference type="GO" id="GO:0016020">
    <property type="term" value="C:membrane"/>
    <property type="evidence" value="ECO:0007669"/>
    <property type="project" value="UniProtKB-SubCell"/>
</dbReference>
<reference evidence="5" key="1">
    <citation type="submission" date="2022-08" db="UniProtKB">
        <authorList>
            <consortium name="EnsemblMetazoa"/>
        </authorList>
    </citation>
    <scope>IDENTIFICATION</scope>
    <source>
        <strain evidence="5">EBRO</strain>
    </source>
</reference>
<dbReference type="EnsemblMetazoa" id="AATE002489-RA">
    <property type="protein sequence ID" value="AATE002489-PA.1"/>
    <property type="gene ID" value="AATE002489"/>
</dbReference>
<keyword evidence="3" id="KW-1133">Transmembrane helix</keyword>
<evidence type="ECO:0000256" key="4">
    <source>
        <dbReference type="ARBA" id="ARBA00023136"/>
    </source>
</evidence>
<keyword evidence="4" id="KW-0472">Membrane</keyword>
<dbReference type="AlphaFoldDB" id="A0A182INJ6"/>
<dbReference type="Pfam" id="PF03619">
    <property type="entry name" value="Solute_trans_a"/>
    <property type="match status" value="2"/>
</dbReference>
<dbReference type="InterPro" id="IPR005178">
    <property type="entry name" value="Ostalpha/TMEM184C"/>
</dbReference>
<evidence type="ECO:0000256" key="2">
    <source>
        <dbReference type="ARBA" id="ARBA00022692"/>
    </source>
</evidence>
<protein>
    <submittedName>
        <fullName evidence="5">Uncharacterized protein</fullName>
    </submittedName>
</protein>
<keyword evidence="2" id="KW-0812">Transmembrane</keyword>
<sequence>MNNSVGEFSNGETINCKNYLPPLEFYYSEYTLSLMLSLIVGCIVWLWTTFVFIQVTRSIKKHTEKNQVMVLIIANTVYLIVVTFNVVALLLPHVAVVCDIVPFVAFCWCILVFFRYLKQSVGGDSVIIALYETKALDAPKKRFFLLQLVLLITKPQIIILELVYNLITFECTIAGEPKVYFNMLKQMIILIEVGLVTLVSYKFYTTEQPAREKSGVQNVGFIKSFPKHARLANKMDINGSAYDAELLPATNGTPNDECTSKLPTIQEYLDGLNYPIALMIVGTVILSIITFSIFFKNAYHILHRTPKLFKTKSVLLLTIYPLITLFSVVSATVPRAFFLCDTVMHVYFMISAYVFFSLCMQYVNGEDALIKSTDSQTFSLRTPPLCCCLPLFKRASVTKNRLLFVRMLIMQLPVVQTALFLALNVVFVEDYGKYFVLQAVLILCRIQPLIIGFIVSKSISNCEFPITLQVQKNAVFQLCLCFEMMVLSCWASLLYKSPATIIAQG</sequence>
<dbReference type="STRING" id="41427.A0A182INJ6"/>
<dbReference type="VEuPathDB" id="VectorBase:AATE002489"/>
<dbReference type="PANTHER" id="PTHR23423">
    <property type="entry name" value="ORGANIC SOLUTE TRANSPORTER-RELATED"/>
    <property type="match status" value="1"/>
</dbReference>
<comment type="subcellular location">
    <subcellularLocation>
        <location evidence="1">Membrane</location>
        <topology evidence="1">Multi-pass membrane protein</topology>
    </subcellularLocation>
</comment>
<evidence type="ECO:0000256" key="1">
    <source>
        <dbReference type="ARBA" id="ARBA00004141"/>
    </source>
</evidence>
<name>A0A182INJ6_ANOAO</name>
<organism evidence="5">
    <name type="scientific">Anopheles atroparvus</name>
    <name type="common">European mosquito</name>
    <dbReference type="NCBI Taxonomy" id="41427"/>
    <lineage>
        <taxon>Eukaryota</taxon>
        <taxon>Metazoa</taxon>
        <taxon>Ecdysozoa</taxon>
        <taxon>Arthropoda</taxon>
        <taxon>Hexapoda</taxon>
        <taxon>Insecta</taxon>
        <taxon>Pterygota</taxon>
        <taxon>Neoptera</taxon>
        <taxon>Endopterygota</taxon>
        <taxon>Diptera</taxon>
        <taxon>Nematocera</taxon>
        <taxon>Culicoidea</taxon>
        <taxon>Culicidae</taxon>
        <taxon>Anophelinae</taxon>
        <taxon>Anopheles</taxon>
    </lineage>
</organism>
<dbReference type="SMART" id="SM01417">
    <property type="entry name" value="Solute_trans_a"/>
    <property type="match status" value="1"/>
</dbReference>